<organism evidence="1 2">
    <name type="scientific">Symbiodinium natans</name>
    <dbReference type="NCBI Taxonomy" id="878477"/>
    <lineage>
        <taxon>Eukaryota</taxon>
        <taxon>Sar</taxon>
        <taxon>Alveolata</taxon>
        <taxon>Dinophyceae</taxon>
        <taxon>Suessiales</taxon>
        <taxon>Symbiodiniaceae</taxon>
        <taxon>Symbiodinium</taxon>
    </lineage>
</organism>
<dbReference type="AlphaFoldDB" id="A0A812T7R6"/>
<accession>A0A812T7R6</accession>
<sequence>MLLACAGAGSSKGVPGGKSPGCIYKGEAAITRVLTCRSRTNAVVLLQAISSEDTPVMIDALASRLSARALQQVRYFSVDNPSAKMWRCVRQICPNLHVLALDPVHLPMTCEYASSRRRTACTRALRGIMQKFTARSSSCDASTWGPVFTGENTRAFTREEERARLQIEDRSMSLKTANKILHDLNPGEPFWERIEWIRSLAALAAVYRAEVERICPGPNRKIYELLHTAAAAPRTEWYFNNLRMRHMIAEARLSLLPVGTTSIEALHHEGNTPSKAELRIQPQLAGERALVKAAAHKKPAAANQTTRKRRITPNTLTREDNLRRAGVRGRKPVV</sequence>
<comment type="caution">
    <text evidence="1">The sequence shown here is derived from an EMBL/GenBank/DDBJ whole genome shotgun (WGS) entry which is preliminary data.</text>
</comment>
<name>A0A812T7R6_9DINO</name>
<keyword evidence="2" id="KW-1185">Reference proteome</keyword>
<reference evidence="1" key="1">
    <citation type="submission" date="2021-02" db="EMBL/GenBank/DDBJ databases">
        <authorList>
            <person name="Dougan E. K."/>
            <person name="Rhodes N."/>
            <person name="Thang M."/>
            <person name="Chan C."/>
        </authorList>
    </citation>
    <scope>NUCLEOTIDE SEQUENCE</scope>
</reference>
<dbReference type="OrthoDB" id="10557493at2759"/>
<evidence type="ECO:0000313" key="2">
    <source>
        <dbReference type="Proteomes" id="UP000604046"/>
    </source>
</evidence>
<proteinExistence type="predicted"/>
<gene>
    <name evidence="1" type="ORF">SNAT2548_LOCUS29131</name>
</gene>
<protein>
    <submittedName>
        <fullName evidence="1">Uncharacterized protein</fullName>
    </submittedName>
</protein>
<dbReference type="EMBL" id="CAJNDS010002546">
    <property type="protein sequence ID" value="CAE7520537.1"/>
    <property type="molecule type" value="Genomic_DNA"/>
</dbReference>
<dbReference type="Proteomes" id="UP000604046">
    <property type="component" value="Unassembled WGS sequence"/>
</dbReference>
<evidence type="ECO:0000313" key="1">
    <source>
        <dbReference type="EMBL" id="CAE7520537.1"/>
    </source>
</evidence>